<dbReference type="GO" id="GO:0008168">
    <property type="term" value="F:methyltransferase activity"/>
    <property type="evidence" value="ECO:0007669"/>
    <property type="project" value="UniProtKB-KW"/>
</dbReference>
<keyword evidence="3" id="KW-0489">Methyltransferase</keyword>
<accession>A0AAE4ANJ2</accession>
<evidence type="ECO:0000259" key="2">
    <source>
        <dbReference type="Pfam" id="PF06634"/>
    </source>
</evidence>
<feature type="domain" description="DUF1156" evidence="2">
    <location>
        <begin position="16"/>
        <end position="78"/>
    </location>
</feature>
<keyword evidence="4" id="KW-1185">Reference proteome</keyword>
<proteinExistence type="predicted"/>
<reference evidence="3" key="1">
    <citation type="submission" date="2023-07" db="EMBL/GenBank/DDBJ databases">
        <title>Genomic Encyclopedia of Type Strains, Phase IV (KMG-IV): sequencing the most valuable type-strain genomes for metagenomic binning, comparative biology and taxonomic classification.</title>
        <authorList>
            <person name="Goeker M."/>
        </authorList>
    </citation>
    <scope>NUCLEOTIDE SEQUENCE</scope>
    <source>
        <strain evidence="3">DSM 24202</strain>
    </source>
</reference>
<dbReference type="EMBL" id="JAUSVL010000001">
    <property type="protein sequence ID" value="MDQ0289480.1"/>
    <property type="molecule type" value="Genomic_DNA"/>
</dbReference>
<organism evidence="3 4">
    <name type="scientific">Oligosphaera ethanolica</name>
    <dbReference type="NCBI Taxonomy" id="760260"/>
    <lineage>
        <taxon>Bacteria</taxon>
        <taxon>Pseudomonadati</taxon>
        <taxon>Lentisphaerota</taxon>
        <taxon>Oligosphaeria</taxon>
        <taxon>Oligosphaerales</taxon>
        <taxon>Oligosphaeraceae</taxon>
        <taxon>Oligosphaera</taxon>
    </lineage>
</organism>
<evidence type="ECO:0000313" key="4">
    <source>
        <dbReference type="Proteomes" id="UP001238163"/>
    </source>
</evidence>
<comment type="caution">
    <text evidence="3">The sequence shown here is derived from an EMBL/GenBank/DDBJ whole genome shotgun (WGS) entry which is preliminary data.</text>
</comment>
<evidence type="ECO:0000256" key="1">
    <source>
        <dbReference type="SAM" id="MobiDB-lite"/>
    </source>
</evidence>
<dbReference type="RefSeq" id="WP_307260908.1">
    <property type="nucleotide sequence ID" value="NZ_JAUSVL010000001.1"/>
</dbReference>
<keyword evidence="3" id="KW-0808">Transferase</keyword>
<name>A0AAE4ANJ2_9BACT</name>
<dbReference type="SUPFAM" id="SSF53335">
    <property type="entry name" value="S-adenosyl-L-methionine-dependent methyltransferases"/>
    <property type="match status" value="2"/>
</dbReference>
<feature type="region of interest" description="Disordered" evidence="1">
    <location>
        <begin position="813"/>
        <end position="837"/>
    </location>
</feature>
<protein>
    <submittedName>
        <fullName evidence="3">Adenine-specific DNA methylase</fullName>
    </submittedName>
</protein>
<evidence type="ECO:0000313" key="3">
    <source>
        <dbReference type="EMBL" id="MDQ0289480.1"/>
    </source>
</evidence>
<sequence>MDSTTRYPKRLIEVDLPIKRISAHARREKSIRHGHISTLHIWWARRPLAACRAVICAALWPDPADENCPPEFIEAAKREMLGWAPYERQAMMSVESQERFNAARKDAGLFDDPVELRHALLDFIADFANWDNSTNLDYLATARALTQAAHEALGGVPGTRPLVVDPFAGGGAIPLEALRVGADAFASDLNPVAVLLNKVVLEYIPKYGQRLADEVRKWGQWIKEQAEKELVAFYPKDPDGATPIAYLWARTVQCEGPGCGAEVPLIRSLWLAKKGSCSVALRIVPNPVQKRVDFEIIQNAKSGNVGEGTVRRGSATCPCCGFTTPVASVRVQMKARKGGANDARLLAVVTTRKNQQGRLYRLPTNADIKAVCDATSEIEKRGQSWKGPLSLVPNEPLPLMSGVFNVPIYGHTDWGTLFTARQALSISTIARLVVDCGATLNMAEDNTMSTALKTCLSLAMDRQADYTTSLCSWHLTGEKLNHTYGRQALGMIWDFAEVCPFANGSGNFEGAFSWVADVCERVARSTIVQGHVERASATAHPLPDNSAKLFATDPPYYNAVPYADLSDFFYVWLRRTLTPEHPDLFTEDTSPKDHELCEMAGWDPLRYSNKNAQWYEQQMGMAMADGRRVLSPDGVGIVVFAHKSTSGWEAQLQAMIQGGWVITGSWPIDTEMGARLRAQNSAVLASSVHLVCRPREAPDGSLVQGKVGEWREVLAELPKRIHEWMPRLAAEGVVGADAIFACLGPALEVFSRYARVEKASGEQVSLRDYLEQVWAAVSQEALHLVFEGADASGFEEDARLTAMWLWTLGSGNGQETGNSADAEDGDDSDEDSGSAKKKVSGGYVLEYDTARKIAQGLGAHLETLGTVVEVKGETARLLPVAERTKALFGKDQADAPVGRKKKKDTQQMLPMFQELEQAETESGWGEKGAPKVGETTLDRVHQTMILFAAGRSEALRRFLVEEGVGRDGRFWTLAQSLSALYPTASDEKRWVDGILARKKGLGF</sequence>
<dbReference type="InterPro" id="IPR009537">
    <property type="entry name" value="DUF1156"/>
</dbReference>
<dbReference type="Pfam" id="PF06634">
    <property type="entry name" value="DUF1156"/>
    <property type="match status" value="1"/>
</dbReference>
<gene>
    <name evidence="3" type="ORF">J3R75_001587</name>
</gene>
<dbReference type="AlphaFoldDB" id="A0AAE4ANJ2"/>
<feature type="compositionally biased region" description="Acidic residues" evidence="1">
    <location>
        <begin position="821"/>
        <end position="832"/>
    </location>
</feature>
<dbReference type="Gene3D" id="3.40.50.150">
    <property type="entry name" value="Vaccinia Virus protein VP39"/>
    <property type="match status" value="2"/>
</dbReference>
<dbReference type="GO" id="GO:0032259">
    <property type="term" value="P:methylation"/>
    <property type="evidence" value="ECO:0007669"/>
    <property type="project" value="UniProtKB-KW"/>
</dbReference>
<dbReference type="Proteomes" id="UP001238163">
    <property type="component" value="Unassembled WGS sequence"/>
</dbReference>
<dbReference type="InterPro" id="IPR029063">
    <property type="entry name" value="SAM-dependent_MTases_sf"/>
</dbReference>